<evidence type="ECO:0000313" key="2">
    <source>
        <dbReference type="EMBL" id="RRT45569.1"/>
    </source>
</evidence>
<evidence type="ECO:0000313" key="3">
    <source>
        <dbReference type="Proteomes" id="UP000287651"/>
    </source>
</evidence>
<evidence type="ECO:0000256" key="1">
    <source>
        <dbReference type="SAM" id="MobiDB-lite"/>
    </source>
</evidence>
<organism evidence="2 3">
    <name type="scientific">Ensete ventricosum</name>
    <name type="common">Abyssinian banana</name>
    <name type="synonym">Musa ensete</name>
    <dbReference type="NCBI Taxonomy" id="4639"/>
    <lineage>
        <taxon>Eukaryota</taxon>
        <taxon>Viridiplantae</taxon>
        <taxon>Streptophyta</taxon>
        <taxon>Embryophyta</taxon>
        <taxon>Tracheophyta</taxon>
        <taxon>Spermatophyta</taxon>
        <taxon>Magnoliopsida</taxon>
        <taxon>Liliopsida</taxon>
        <taxon>Zingiberales</taxon>
        <taxon>Musaceae</taxon>
        <taxon>Ensete</taxon>
    </lineage>
</organism>
<dbReference type="EMBL" id="AMZH03015752">
    <property type="protein sequence ID" value="RRT45569.1"/>
    <property type="molecule type" value="Genomic_DNA"/>
</dbReference>
<comment type="caution">
    <text evidence="2">The sequence shown here is derived from an EMBL/GenBank/DDBJ whole genome shotgun (WGS) entry which is preliminary data.</text>
</comment>
<sequence>MRLGTCLECVGSLSRVSGSCQDGAREFVSRRPKLSGRLLGAAEKLAESWEARREFTRTSLKVSRRSLGTRREIVGGRPSDSQQGMPGVTGLRE</sequence>
<dbReference type="AlphaFoldDB" id="A0A426Y1E2"/>
<feature type="region of interest" description="Disordered" evidence="1">
    <location>
        <begin position="69"/>
        <end position="93"/>
    </location>
</feature>
<proteinExistence type="predicted"/>
<dbReference type="Proteomes" id="UP000287651">
    <property type="component" value="Unassembled WGS sequence"/>
</dbReference>
<accession>A0A426Y1E2</accession>
<reference evidence="2 3" key="1">
    <citation type="journal article" date="2014" name="Agronomy (Basel)">
        <title>A Draft Genome Sequence for Ensete ventricosum, the Drought-Tolerant Tree Against Hunger.</title>
        <authorList>
            <person name="Harrison J."/>
            <person name="Moore K.A."/>
            <person name="Paszkiewicz K."/>
            <person name="Jones T."/>
            <person name="Grant M."/>
            <person name="Ambacheew D."/>
            <person name="Muzemil S."/>
            <person name="Studholme D.J."/>
        </authorList>
    </citation>
    <scope>NUCLEOTIDE SEQUENCE [LARGE SCALE GENOMIC DNA]</scope>
</reference>
<protein>
    <submittedName>
        <fullName evidence="2">Uncharacterized protein</fullName>
    </submittedName>
</protein>
<name>A0A426Y1E2_ENSVE</name>
<gene>
    <name evidence="2" type="ORF">B296_00021450</name>
</gene>